<dbReference type="AlphaFoldDB" id="A0ABD0LY93"/>
<dbReference type="InterPro" id="IPR025875">
    <property type="entry name" value="Leu-rich_rpt_4"/>
</dbReference>
<evidence type="ECO:0000256" key="2">
    <source>
        <dbReference type="ARBA" id="ARBA00022737"/>
    </source>
</evidence>
<accession>A0ABD0LY93</accession>
<evidence type="ECO:0000256" key="1">
    <source>
        <dbReference type="ARBA" id="ARBA00022614"/>
    </source>
</evidence>
<dbReference type="Proteomes" id="UP001519460">
    <property type="component" value="Unassembled WGS sequence"/>
</dbReference>
<gene>
    <name evidence="4" type="ORF">BaRGS_00004741</name>
</gene>
<dbReference type="SMART" id="SM00364">
    <property type="entry name" value="LRR_BAC"/>
    <property type="match status" value="2"/>
</dbReference>
<organism evidence="4 5">
    <name type="scientific">Batillaria attramentaria</name>
    <dbReference type="NCBI Taxonomy" id="370345"/>
    <lineage>
        <taxon>Eukaryota</taxon>
        <taxon>Metazoa</taxon>
        <taxon>Spiralia</taxon>
        <taxon>Lophotrochozoa</taxon>
        <taxon>Mollusca</taxon>
        <taxon>Gastropoda</taxon>
        <taxon>Caenogastropoda</taxon>
        <taxon>Sorbeoconcha</taxon>
        <taxon>Cerithioidea</taxon>
        <taxon>Batillariidae</taxon>
        <taxon>Batillaria</taxon>
    </lineage>
</organism>
<dbReference type="InterPro" id="IPR032675">
    <property type="entry name" value="LRR_dom_sf"/>
</dbReference>
<name>A0ABD0LY93_9CAEN</name>
<dbReference type="PROSITE" id="PS51450">
    <property type="entry name" value="LRR"/>
    <property type="match status" value="3"/>
</dbReference>
<feature type="region of interest" description="Disordered" evidence="3">
    <location>
        <begin position="252"/>
        <end position="302"/>
    </location>
</feature>
<evidence type="ECO:0000256" key="3">
    <source>
        <dbReference type="SAM" id="MobiDB-lite"/>
    </source>
</evidence>
<proteinExistence type="predicted"/>
<dbReference type="Gene3D" id="3.80.10.10">
    <property type="entry name" value="Ribonuclease Inhibitor"/>
    <property type="match status" value="2"/>
</dbReference>
<dbReference type="SUPFAM" id="SSF52058">
    <property type="entry name" value="L domain-like"/>
    <property type="match status" value="1"/>
</dbReference>
<keyword evidence="1" id="KW-0433">Leucine-rich repeat</keyword>
<dbReference type="Pfam" id="PF12799">
    <property type="entry name" value="LRR_4"/>
    <property type="match status" value="1"/>
</dbReference>
<feature type="non-terminal residue" evidence="4">
    <location>
        <position position="302"/>
    </location>
</feature>
<dbReference type="Pfam" id="PF00560">
    <property type="entry name" value="LRR_1"/>
    <property type="match status" value="1"/>
</dbReference>
<keyword evidence="2" id="KW-0677">Repeat</keyword>
<dbReference type="CDD" id="cd21340">
    <property type="entry name" value="PPP1R42"/>
    <property type="match status" value="1"/>
</dbReference>
<dbReference type="EMBL" id="JACVVK020000017">
    <property type="protein sequence ID" value="KAK7504009.1"/>
    <property type="molecule type" value="Genomic_DNA"/>
</dbReference>
<reference evidence="4 5" key="1">
    <citation type="journal article" date="2023" name="Sci. Data">
        <title>Genome assembly of the Korean intertidal mud-creeper Batillaria attramentaria.</title>
        <authorList>
            <person name="Patra A.K."/>
            <person name="Ho P.T."/>
            <person name="Jun S."/>
            <person name="Lee S.J."/>
            <person name="Kim Y."/>
            <person name="Won Y.J."/>
        </authorList>
    </citation>
    <scope>NUCLEOTIDE SEQUENCE [LARGE SCALE GENOMIC DNA]</scope>
    <source>
        <strain evidence="4">Wonlab-2016</strain>
    </source>
</reference>
<dbReference type="PANTHER" id="PTHR46652">
    <property type="entry name" value="LEUCINE-RICH REPEAT AND IQ DOMAIN-CONTAINING PROTEIN 1-RELATED"/>
    <property type="match status" value="1"/>
</dbReference>
<evidence type="ECO:0000313" key="5">
    <source>
        <dbReference type="Proteomes" id="UP001519460"/>
    </source>
</evidence>
<comment type="caution">
    <text evidence="4">The sequence shown here is derived from an EMBL/GenBank/DDBJ whole genome shotgun (WGS) entry which is preliminary data.</text>
</comment>
<evidence type="ECO:0008006" key="6">
    <source>
        <dbReference type="Google" id="ProtNLM"/>
    </source>
</evidence>
<feature type="compositionally biased region" description="Polar residues" evidence="3">
    <location>
        <begin position="282"/>
        <end position="302"/>
    </location>
</feature>
<dbReference type="PANTHER" id="PTHR46652:SF3">
    <property type="entry name" value="LEUCINE-RICH REPEAT-CONTAINING PROTEIN 9"/>
    <property type="match status" value="1"/>
</dbReference>
<dbReference type="InterPro" id="IPR050836">
    <property type="entry name" value="SDS22/Internalin_LRR"/>
</dbReference>
<keyword evidence="5" id="KW-1185">Reference proteome</keyword>
<sequence>MVRLTAELIAKGTSGYSKKKKDETTQQYLRRLTHLYLENKNITEVGEDLMLCRNVIVLYLYDNQLTEIPCLNFNCNITHLYLQNNHISKIENLSALTKLSKLYLGSNEITVVEGLEKLDQLQELHVENQRLPPGEQLLFDPRSLLALSSHLEVLNISGNNLESLSDLEVLRGLTQLFAADNQLNDMRELSEQLAAWPRLWRLELMGNPLCHRTKYKDRIIVMCKQLGMLDGKEITDTARQFLRNWHQSRETNKKRRDEIVRQASFADSAGGIPRKEFDDILSRNNSADPRSASKTQSGILRA</sequence>
<dbReference type="InterPro" id="IPR001611">
    <property type="entry name" value="Leu-rich_rpt"/>
</dbReference>
<evidence type="ECO:0000313" key="4">
    <source>
        <dbReference type="EMBL" id="KAK7504009.1"/>
    </source>
</evidence>
<dbReference type="SMART" id="SM00365">
    <property type="entry name" value="LRR_SD22"/>
    <property type="match status" value="4"/>
</dbReference>
<protein>
    <recommendedName>
        <fullName evidence="6">Protein phosphatase 1 regulatory subunit 42</fullName>
    </recommendedName>
</protein>